<gene>
    <name evidence="1" type="ORF">LSALG_LOCUS9357</name>
</gene>
<protein>
    <submittedName>
        <fullName evidence="1">Uncharacterized protein</fullName>
    </submittedName>
</protein>
<evidence type="ECO:0000313" key="2">
    <source>
        <dbReference type="Proteomes" id="UP001177003"/>
    </source>
</evidence>
<evidence type="ECO:0000313" key="1">
    <source>
        <dbReference type="EMBL" id="CAI9268960.1"/>
    </source>
</evidence>
<dbReference type="EMBL" id="OX465077">
    <property type="protein sequence ID" value="CAI9268960.1"/>
    <property type="molecule type" value="Genomic_DNA"/>
</dbReference>
<dbReference type="Gene3D" id="2.60.110.10">
    <property type="entry name" value="Thaumatin"/>
    <property type="match status" value="1"/>
</dbReference>
<dbReference type="AlphaFoldDB" id="A0AA35VM91"/>
<sequence>MYAKGRKETEFVKDIYRRLHKMITDLPQLFGMGDSIEFITSCSIQVYDVPVYTSKIENVLAYKKVFLTKCGLELFPEGSPTYLATHMSKDQYKVKLLPSAATPSPSTTGFRQSNLIAAPHSWSGGSLCSTASTGRFSYAAHECGSRRSIECGGGAAAPPSTIAEFILNEATSTKLILSAYATTRNTNSTHLYVLQISKFW</sequence>
<name>A0AA35VM91_LACSI</name>
<organism evidence="1 2">
    <name type="scientific">Lactuca saligna</name>
    <name type="common">Willowleaf lettuce</name>
    <dbReference type="NCBI Taxonomy" id="75948"/>
    <lineage>
        <taxon>Eukaryota</taxon>
        <taxon>Viridiplantae</taxon>
        <taxon>Streptophyta</taxon>
        <taxon>Embryophyta</taxon>
        <taxon>Tracheophyta</taxon>
        <taxon>Spermatophyta</taxon>
        <taxon>Magnoliopsida</taxon>
        <taxon>eudicotyledons</taxon>
        <taxon>Gunneridae</taxon>
        <taxon>Pentapetalae</taxon>
        <taxon>asterids</taxon>
        <taxon>campanulids</taxon>
        <taxon>Asterales</taxon>
        <taxon>Asteraceae</taxon>
        <taxon>Cichorioideae</taxon>
        <taxon>Cichorieae</taxon>
        <taxon>Lactucinae</taxon>
        <taxon>Lactuca</taxon>
    </lineage>
</organism>
<accession>A0AA35VM91</accession>
<dbReference type="Proteomes" id="UP001177003">
    <property type="component" value="Chromosome 1"/>
</dbReference>
<keyword evidence="2" id="KW-1185">Reference proteome</keyword>
<proteinExistence type="predicted"/>
<reference evidence="1" key="1">
    <citation type="submission" date="2023-04" db="EMBL/GenBank/DDBJ databases">
        <authorList>
            <person name="Vijverberg K."/>
            <person name="Xiong W."/>
            <person name="Schranz E."/>
        </authorList>
    </citation>
    <scope>NUCLEOTIDE SEQUENCE</scope>
</reference>
<dbReference type="InterPro" id="IPR037176">
    <property type="entry name" value="Osmotin/thaumatin-like_sf"/>
</dbReference>